<evidence type="ECO:0000256" key="3">
    <source>
        <dbReference type="ARBA" id="ARBA00023015"/>
    </source>
</evidence>
<feature type="domain" description="Myb-like" evidence="9">
    <location>
        <begin position="11"/>
        <end position="69"/>
    </location>
</feature>
<evidence type="ECO:0000256" key="8">
    <source>
        <dbReference type="SAM" id="MobiDB-lite"/>
    </source>
</evidence>
<dbReference type="SUPFAM" id="SSF46689">
    <property type="entry name" value="Homeodomain-like"/>
    <property type="match status" value="1"/>
</dbReference>
<evidence type="ECO:0000259" key="10">
    <source>
        <dbReference type="PROSITE" id="PS51294"/>
    </source>
</evidence>
<dbReference type="GO" id="GO:0045893">
    <property type="term" value="P:positive regulation of DNA-templated transcription"/>
    <property type="evidence" value="ECO:0007669"/>
    <property type="project" value="UniProtKB-ARBA"/>
</dbReference>
<dbReference type="PANTHER" id="PTHR47997">
    <property type="entry name" value="MYB DOMAIN PROTEIN 55"/>
    <property type="match status" value="1"/>
</dbReference>
<keyword evidence="6" id="KW-0804">Transcription</keyword>
<dbReference type="InterPro" id="IPR017930">
    <property type="entry name" value="Myb_dom"/>
</dbReference>
<keyword evidence="12" id="KW-1185">Reference proteome</keyword>
<evidence type="ECO:0000256" key="1">
    <source>
        <dbReference type="ARBA" id="ARBA00004123"/>
    </source>
</evidence>
<dbReference type="SMART" id="SM00717">
    <property type="entry name" value="SANT"/>
    <property type="match status" value="2"/>
</dbReference>
<evidence type="ECO:0000256" key="7">
    <source>
        <dbReference type="ARBA" id="ARBA00023242"/>
    </source>
</evidence>
<evidence type="ECO:0000256" key="4">
    <source>
        <dbReference type="ARBA" id="ARBA00023125"/>
    </source>
</evidence>
<dbReference type="InterPro" id="IPR009057">
    <property type="entry name" value="Homeodomain-like_sf"/>
</dbReference>
<comment type="subcellular location">
    <subcellularLocation>
        <location evidence="1">Nucleus</location>
    </subcellularLocation>
</comment>
<dbReference type="Proteomes" id="UP000594638">
    <property type="component" value="Unassembled WGS sequence"/>
</dbReference>
<dbReference type="InterPro" id="IPR001005">
    <property type="entry name" value="SANT/Myb"/>
</dbReference>
<protein>
    <submittedName>
        <fullName evidence="11">Transcription factor LAF1-like</fullName>
    </submittedName>
</protein>
<reference evidence="11 12" key="1">
    <citation type="submission" date="2019-12" db="EMBL/GenBank/DDBJ databases">
        <authorList>
            <person name="Alioto T."/>
            <person name="Alioto T."/>
            <person name="Gomez Garrido J."/>
        </authorList>
    </citation>
    <scope>NUCLEOTIDE SEQUENCE [LARGE SCALE GENOMIC DNA]</scope>
</reference>
<keyword evidence="4" id="KW-0238">DNA-binding</keyword>
<feature type="region of interest" description="Disordered" evidence="8">
    <location>
        <begin position="1"/>
        <end position="20"/>
    </location>
</feature>
<dbReference type="PROSITE" id="PS51294">
    <property type="entry name" value="HTH_MYB"/>
    <property type="match status" value="2"/>
</dbReference>
<dbReference type="Gene3D" id="1.10.10.60">
    <property type="entry name" value="Homeodomain-like"/>
    <property type="match status" value="2"/>
</dbReference>
<gene>
    <name evidence="11" type="ORF">OLEA9_A005386</name>
</gene>
<dbReference type="Pfam" id="PF00249">
    <property type="entry name" value="Myb_DNA-binding"/>
    <property type="match status" value="2"/>
</dbReference>
<dbReference type="FunFam" id="1.10.10.60:FF:000077">
    <property type="entry name" value="MYB transcription factor"/>
    <property type="match status" value="1"/>
</dbReference>
<dbReference type="PROSITE" id="PS50090">
    <property type="entry name" value="MYB_LIKE"/>
    <property type="match status" value="2"/>
</dbReference>
<dbReference type="GO" id="GO:0005634">
    <property type="term" value="C:nucleus"/>
    <property type="evidence" value="ECO:0007669"/>
    <property type="project" value="UniProtKB-SubCell"/>
</dbReference>
<name>A0A8S0PHA6_OLEEU</name>
<dbReference type="InterPro" id="IPR051953">
    <property type="entry name" value="Plant_SW-associated_TFs"/>
</dbReference>
<keyword evidence="5" id="KW-0010">Activator</keyword>
<dbReference type="Gramene" id="OE9A005386T1">
    <property type="protein sequence ID" value="OE9A005386C1"/>
    <property type="gene ID" value="OE9A005386"/>
</dbReference>
<keyword evidence="3" id="KW-0805">Transcription regulation</keyword>
<evidence type="ECO:0000259" key="9">
    <source>
        <dbReference type="PROSITE" id="PS50090"/>
    </source>
</evidence>
<keyword evidence="7" id="KW-0539">Nucleus</keyword>
<dbReference type="CDD" id="cd00167">
    <property type="entry name" value="SANT"/>
    <property type="match status" value="2"/>
</dbReference>
<dbReference type="EMBL" id="CACTIH010000085">
    <property type="protein sequence ID" value="CAA2952869.1"/>
    <property type="molecule type" value="Genomic_DNA"/>
</dbReference>
<evidence type="ECO:0000313" key="12">
    <source>
        <dbReference type="Proteomes" id="UP000594638"/>
    </source>
</evidence>
<keyword evidence="2" id="KW-0677">Repeat</keyword>
<evidence type="ECO:0000256" key="5">
    <source>
        <dbReference type="ARBA" id="ARBA00023159"/>
    </source>
</evidence>
<dbReference type="PANTHER" id="PTHR47997:SF11">
    <property type="entry name" value="TRANSCRIPTION FACTOR LAF1"/>
    <property type="match status" value="1"/>
</dbReference>
<feature type="domain" description="HTH myb-type" evidence="10">
    <location>
        <begin position="11"/>
        <end position="69"/>
    </location>
</feature>
<feature type="domain" description="HTH myb-type" evidence="10">
    <location>
        <begin position="70"/>
        <end position="124"/>
    </location>
</feature>
<organism evidence="11 12">
    <name type="scientific">Olea europaea subsp. europaea</name>
    <dbReference type="NCBI Taxonomy" id="158383"/>
    <lineage>
        <taxon>Eukaryota</taxon>
        <taxon>Viridiplantae</taxon>
        <taxon>Streptophyta</taxon>
        <taxon>Embryophyta</taxon>
        <taxon>Tracheophyta</taxon>
        <taxon>Spermatophyta</taxon>
        <taxon>Magnoliopsida</taxon>
        <taxon>eudicotyledons</taxon>
        <taxon>Gunneridae</taxon>
        <taxon>Pentapetalae</taxon>
        <taxon>asterids</taxon>
        <taxon>lamiids</taxon>
        <taxon>Lamiales</taxon>
        <taxon>Oleaceae</taxon>
        <taxon>Oleeae</taxon>
        <taxon>Olea</taxon>
    </lineage>
</organism>
<proteinExistence type="predicted"/>
<comment type="caution">
    <text evidence="11">The sequence shown here is derived from an EMBL/GenBank/DDBJ whole genome shotgun (WGS) entry which is preliminary data.</text>
</comment>
<evidence type="ECO:0000256" key="2">
    <source>
        <dbReference type="ARBA" id="ARBA00022737"/>
    </source>
</evidence>
<evidence type="ECO:0000313" key="11">
    <source>
        <dbReference type="EMBL" id="CAA2952869.1"/>
    </source>
</evidence>
<dbReference type="FunFam" id="1.10.10.60:FF:000371">
    <property type="entry name" value="MYB transcription factor"/>
    <property type="match status" value="1"/>
</dbReference>
<dbReference type="GO" id="GO:0003677">
    <property type="term" value="F:DNA binding"/>
    <property type="evidence" value="ECO:0007669"/>
    <property type="project" value="UniProtKB-KW"/>
</dbReference>
<evidence type="ECO:0000256" key="6">
    <source>
        <dbReference type="ARBA" id="ARBA00023163"/>
    </source>
</evidence>
<accession>A0A8S0PHA6</accession>
<dbReference type="OrthoDB" id="2143914at2759"/>
<dbReference type="AlphaFoldDB" id="A0A8S0PHA6"/>
<feature type="domain" description="Myb-like" evidence="9">
    <location>
        <begin position="70"/>
        <end position="120"/>
    </location>
</feature>
<sequence length="324" mass="36289">MGHDKASDKGKKKQKKGLWSPDEDQRLRNCILKHGHGCWSNVAINAGEYIRNGLHRNGKSCRLRWLNYLRPGLKRGMFSQDEEEIVLSLHKTLGNKWCQIAHKLPGRTDNEVKNYWHSYLKKKVAKMDETEGQGKAECTNLHTESSSLKSSLESFEHIEGPLADSCAQKSNLPRILFAEWLQFDQFLGWDSDSPPDALENNGSNSQDFSMHDLLLNDETYAGEVQPKLNSSIDDTFEEQFKFEHQKSESGFAELFTGKGSRQNGFVTLGKGLALRAGHGGPSPESIDCRWTAQAALAMRAGRRVPIEGRIGNGSFRGLPRASNS</sequence>